<sequence length="219" mass="23964">MMSKRKRQQTIDSFFKSKCQEKEWRAVKAQDLNDGARRPRYSPHPERLDPPIVDPQGLPEHPDGGDGAILHLVGQFGRPAALWALSACGQCSSVGWTVTAEPEVSSFIRDIGGLKRWTASSYRSSSTAPPVPLLQYLSSSTAPPVPLLQYRSFSTAPPVPLLQYRSFSTAPPVPLLQYRSFSTAPPVPLLQYRSSSTAPPVPLLQYLSSSTAPPVPLLI</sequence>
<dbReference type="AlphaFoldDB" id="A0A6G0J2G6"/>
<feature type="region of interest" description="Disordered" evidence="1">
    <location>
        <begin position="26"/>
        <end position="65"/>
    </location>
</feature>
<name>A0A6G0J2G6_LARCR</name>
<evidence type="ECO:0000256" key="1">
    <source>
        <dbReference type="SAM" id="MobiDB-lite"/>
    </source>
</evidence>
<dbReference type="Proteomes" id="UP000424527">
    <property type="component" value="Unassembled WGS sequence"/>
</dbReference>
<protein>
    <submittedName>
        <fullName evidence="2">Uncharacterized protein</fullName>
    </submittedName>
</protein>
<evidence type="ECO:0000313" key="2">
    <source>
        <dbReference type="EMBL" id="KAE8297784.1"/>
    </source>
</evidence>
<evidence type="ECO:0000313" key="3">
    <source>
        <dbReference type="Proteomes" id="UP000424527"/>
    </source>
</evidence>
<keyword evidence="3" id="KW-1185">Reference proteome</keyword>
<reference evidence="2 3" key="1">
    <citation type="submission" date="2019-07" db="EMBL/GenBank/DDBJ databases">
        <title>Chromosome genome assembly for large yellow croaker.</title>
        <authorList>
            <person name="Xiao S."/>
        </authorList>
    </citation>
    <scope>NUCLEOTIDE SEQUENCE [LARGE SCALE GENOMIC DNA]</scope>
    <source>
        <strain evidence="2">JMULYC20181020</strain>
        <tissue evidence="2">Muscle</tissue>
    </source>
</reference>
<gene>
    <name evidence="2" type="ORF">D5F01_LYC04427</name>
</gene>
<proteinExistence type="predicted"/>
<accession>A0A6G0J2G6</accession>
<comment type="caution">
    <text evidence="2">The sequence shown here is derived from an EMBL/GenBank/DDBJ whole genome shotgun (WGS) entry which is preliminary data.</text>
</comment>
<organism evidence="2 3">
    <name type="scientific">Larimichthys crocea</name>
    <name type="common">Large yellow croaker</name>
    <name type="synonym">Pseudosciaena crocea</name>
    <dbReference type="NCBI Taxonomy" id="215358"/>
    <lineage>
        <taxon>Eukaryota</taxon>
        <taxon>Metazoa</taxon>
        <taxon>Chordata</taxon>
        <taxon>Craniata</taxon>
        <taxon>Vertebrata</taxon>
        <taxon>Euteleostomi</taxon>
        <taxon>Actinopterygii</taxon>
        <taxon>Neopterygii</taxon>
        <taxon>Teleostei</taxon>
        <taxon>Neoteleostei</taxon>
        <taxon>Acanthomorphata</taxon>
        <taxon>Eupercaria</taxon>
        <taxon>Sciaenidae</taxon>
        <taxon>Larimichthys</taxon>
    </lineage>
</organism>
<dbReference type="EMBL" id="REGW02000004">
    <property type="protein sequence ID" value="KAE8297784.1"/>
    <property type="molecule type" value="Genomic_DNA"/>
</dbReference>